<evidence type="ECO:0000313" key="2">
    <source>
        <dbReference type="Proteomes" id="UP000723463"/>
    </source>
</evidence>
<comment type="caution">
    <text evidence="1">The sequence shown here is derived from an EMBL/GenBank/DDBJ whole genome shotgun (WGS) entry which is preliminary data.</text>
</comment>
<accession>A0A9P6EZC4</accession>
<dbReference type="Proteomes" id="UP000723463">
    <property type="component" value="Unassembled WGS sequence"/>
</dbReference>
<evidence type="ECO:0000313" key="1">
    <source>
        <dbReference type="EMBL" id="KAF9538352.1"/>
    </source>
</evidence>
<dbReference type="AlphaFoldDB" id="A0A9P6EZC4"/>
<dbReference type="EMBL" id="JAAAXW010000313">
    <property type="protein sequence ID" value="KAF9538352.1"/>
    <property type="molecule type" value="Genomic_DNA"/>
</dbReference>
<sequence length="121" mass="13237">MDELARLLASPEGLQALYNNIDAVRTVYWKADLTWSYFQAVLTYLNTTLTWSSAGPDALKDTEQDIVSTDALTYPACEGMEISESLPAVPLPPLRRPTICKAFIGTDSYGGSNIDLPSGYL</sequence>
<keyword evidence="2" id="KW-1185">Reference proteome</keyword>
<gene>
    <name evidence="1" type="ORF">EC957_006890</name>
</gene>
<proteinExistence type="predicted"/>
<name>A0A9P6EZC4_9FUNG</name>
<protein>
    <submittedName>
        <fullName evidence="1">Uncharacterized protein</fullName>
    </submittedName>
</protein>
<organism evidence="1 2">
    <name type="scientific">Mortierella hygrophila</name>
    <dbReference type="NCBI Taxonomy" id="979708"/>
    <lineage>
        <taxon>Eukaryota</taxon>
        <taxon>Fungi</taxon>
        <taxon>Fungi incertae sedis</taxon>
        <taxon>Mucoromycota</taxon>
        <taxon>Mortierellomycotina</taxon>
        <taxon>Mortierellomycetes</taxon>
        <taxon>Mortierellales</taxon>
        <taxon>Mortierellaceae</taxon>
        <taxon>Mortierella</taxon>
    </lineage>
</organism>
<reference evidence="1" key="1">
    <citation type="journal article" date="2020" name="Fungal Divers.">
        <title>Resolving the Mortierellaceae phylogeny through synthesis of multi-gene phylogenetics and phylogenomics.</title>
        <authorList>
            <person name="Vandepol N."/>
            <person name="Liber J."/>
            <person name="Desiro A."/>
            <person name="Na H."/>
            <person name="Kennedy M."/>
            <person name="Barry K."/>
            <person name="Grigoriev I.V."/>
            <person name="Miller A.N."/>
            <person name="O'Donnell K."/>
            <person name="Stajich J.E."/>
            <person name="Bonito G."/>
        </authorList>
    </citation>
    <scope>NUCLEOTIDE SEQUENCE</scope>
    <source>
        <strain evidence="1">NRRL 2591</strain>
    </source>
</reference>